<organism evidence="2 3">
    <name type="scientific">Rhizophagus irregularis (strain DAOM 197198w)</name>
    <name type="common">Glomus intraradices</name>
    <dbReference type="NCBI Taxonomy" id="1432141"/>
    <lineage>
        <taxon>Eukaryota</taxon>
        <taxon>Fungi</taxon>
        <taxon>Fungi incertae sedis</taxon>
        <taxon>Mucoromycota</taxon>
        <taxon>Glomeromycotina</taxon>
        <taxon>Glomeromycetes</taxon>
        <taxon>Glomerales</taxon>
        <taxon>Glomeraceae</taxon>
        <taxon>Rhizophagus</taxon>
    </lineage>
</organism>
<keyword evidence="3" id="KW-1185">Reference proteome</keyword>
<evidence type="ECO:0000256" key="1">
    <source>
        <dbReference type="SAM" id="MobiDB-lite"/>
    </source>
</evidence>
<sequence>MDERDFSGGVRADGGSADSGNKVGGCAAKLAAFRGGGGALLLLVGFDAARHENRLRGGRVSGAPAGRPSGHCVARPGAEQWCGYCT</sequence>
<comment type="caution">
    <text evidence="2">The sequence shown here is derived from an EMBL/GenBank/DDBJ whole genome shotgun (WGS) entry which is preliminary data.</text>
</comment>
<protein>
    <submittedName>
        <fullName evidence="2">Uncharacterized protein</fullName>
    </submittedName>
</protein>
<accession>A0A015LV53</accession>
<evidence type="ECO:0000313" key="2">
    <source>
        <dbReference type="EMBL" id="EXX76571.1"/>
    </source>
</evidence>
<proteinExistence type="predicted"/>
<dbReference type="AlphaFoldDB" id="A0A015LV53"/>
<gene>
    <name evidence="2" type="ORF">RirG_031970</name>
</gene>
<dbReference type="HOGENOM" id="CLU_2499048_0_0_1"/>
<dbReference type="Proteomes" id="UP000022910">
    <property type="component" value="Unassembled WGS sequence"/>
</dbReference>
<dbReference type="EMBL" id="JEMT01012133">
    <property type="protein sequence ID" value="EXX76571.1"/>
    <property type="molecule type" value="Genomic_DNA"/>
</dbReference>
<feature type="region of interest" description="Disordered" evidence="1">
    <location>
        <begin position="1"/>
        <end position="20"/>
    </location>
</feature>
<name>A0A015LV53_RHIIW</name>
<reference evidence="2 3" key="1">
    <citation type="submission" date="2014-02" db="EMBL/GenBank/DDBJ databases">
        <title>Single nucleus genome sequencing reveals high similarity among nuclei of an endomycorrhizal fungus.</title>
        <authorList>
            <person name="Lin K."/>
            <person name="Geurts R."/>
            <person name="Zhang Z."/>
            <person name="Limpens E."/>
            <person name="Saunders D.G."/>
            <person name="Mu D."/>
            <person name="Pang E."/>
            <person name="Cao H."/>
            <person name="Cha H."/>
            <person name="Lin T."/>
            <person name="Zhou Q."/>
            <person name="Shang Y."/>
            <person name="Li Y."/>
            <person name="Ivanov S."/>
            <person name="Sharma T."/>
            <person name="Velzen R.V."/>
            <person name="Ruijter N.D."/>
            <person name="Aanen D.K."/>
            <person name="Win J."/>
            <person name="Kamoun S."/>
            <person name="Bisseling T."/>
            <person name="Huang S."/>
        </authorList>
    </citation>
    <scope>NUCLEOTIDE SEQUENCE [LARGE SCALE GENOMIC DNA]</scope>
    <source>
        <strain evidence="3">DAOM197198w</strain>
    </source>
</reference>
<evidence type="ECO:0000313" key="3">
    <source>
        <dbReference type="Proteomes" id="UP000022910"/>
    </source>
</evidence>